<comment type="pathway">
    <text evidence="2">Glycolipid biosynthesis; glycosylphosphatidylinositol-anchor biosynthesis.</text>
</comment>
<feature type="transmembrane region" description="Helical" evidence="10">
    <location>
        <begin position="409"/>
        <end position="426"/>
    </location>
</feature>
<evidence type="ECO:0000256" key="2">
    <source>
        <dbReference type="ARBA" id="ARBA00004687"/>
    </source>
</evidence>
<sequence>MQNLARFSFWKQIFIALLFYVICSSIGVLLSPHGIAKLAVQEGKEFQYWDAIHYVNLGFNPQCQAFYPLWSQINRLFAPENPLVGLRYAFILCNILFVLSLPILLYVLRKVIKSESLSFITLILYVVNPNSIFHSIGYTESLFSLWAIISVVALLFSNSVFWNVILAVSMILMSVSRPSLVQLLFASSSAIFCVFLGSHFRSETHSKTREWKKYTIPAGLIAICAIVGYSIYGIYCLLSTGNFWTPFKAQVEWGRTLQLRPLFLLFPRSLLNDLHGLYFPFILLFLVVILIYFHTKDQKISLYVPKHPLLWITLFYPPIAILIYSIRYWLLAKAGKLTPQSVTSSIFQLQTNYVFFFCLFICIANAAIGFLAASGYLYSLARFVFATPFFFIAFGMVIGHLDSPKTREFLYGCILVSALGLIEQWYRWGNNRWVG</sequence>
<evidence type="ECO:0000256" key="1">
    <source>
        <dbReference type="ARBA" id="ARBA00004477"/>
    </source>
</evidence>
<evidence type="ECO:0000256" key="10">
    <source>
        <dbReference type="SAM" id="Phobius"/>
    </source>
</evidence>
<evidence type="ECO:0000256" key="4">
    <source>
        <dbReference type="ARBA" id="ARBA00022676"/>
    </source>
</evidence>
<keyword evidence="9 10" id="KW-0472">Membrane</keyword>
<feature type="transmembrane region" description="Helical" evidence="10">
    <location>
        <begin position="180"/>
        <end position="198"/>
    </location>
</feature>
<evidence type="ECO:0000256" key="7">
    <source>
        <dbReference type="ARBA" id="ARBA00022824"/>
    </source>
</evidence>
<dbReference type="PANTHER" id="PTHR12468">
    <property type="entry name" value="GPI MANNOSYLTRANSFERASE 2"/>
    <property type="match status" value="1"/>
</dbReference>
<feature type="transmembrane region" description="Helical" evidence="10">
    <location>
        <begin position="218"/>
        <end position="238"/>
    </location>
</feature>
<evidence type="ECO:0000313" key="12">
    <source>
        <dbReference type="Proteomes" id="UP000637383"/>
    </source>
</evidence>
<feature type="transmembrane region" description="Helical" evidence="10">
    <location>
        <begin position="119"/>
        <end position="137"/>
    </location>
</feature>
<evidence type="ECO:0000256" key="3">
    <source>
        <dbReference type="ARBA" id="ARBA00022502"/>
    </source>
</evidence>
<dbReference type="EMBL" id="JACJTU010000006">
    <property type="protein sequence ID" value="MBD2733848.1"/>
    <property type="molecule type" value="Genomic_DNA"/>
</dbReference>
<keyword evidence="8 10" id="KW-1133">Transmembrane helix</keyword>
<dbReference type="PANTHER" id="PTHR12468:SF2">
    <property type="entry name" value="GPI MANNOSYLTRANSFERASE 2"/>
    <property type="match status" value="1"/>
</dbReference>
<comment type="caution">
    <text evidence="11">The sequence shown here is derived from an EMBL/GenBank/DDBJ whole genome shotgun (WGS) entry which is preliminary data.</text>
</comment>
<feature type="transmembrane region" description="Helical" evidence="10">
    <location>
        <begin position="379"/>
        <end position="397"/>
    </location>
</feature>
<protein>
    <recommendedName>
        <fullName evidence="13">Glycosyltransferase RgtA/B/C/D-like domain-containing protein</fullName>
    </recommendedName>
</protein>
<keyword evidence="6 10" id="KW-0812">Transmembrane</keyword>
<keyword evidence="7" id="KW-0256">Endoplasmic reticulum</keyword>
<organism evidence="11 12">
    <name type="scientific">Nostoc paludosum FACHB-159</name>
    <dbReference type="NCBI Taxonomy" id="2692908"/>
    <lineage>
        <taxon>Bacteria</taxon>
        <taxon>Bacillati</taxon>
        <taxon>Cyanobacteriota</taxon>
        <taxon>Cyanophyceae</taxon>
        <taxon>Nostocales</taxon>
        <taxon>Nostocaceae</taxon>
        <taxon>Nostoc</taxon>
    </lineage>
</organism>
<feature type="transmembrane region" description="Helical" evidence="10">
    <location>
        <begin position="353"/>
        <end position="373"/>
    </location>
</feature>
<evidence type="ECO:0000256" key="9">
    <source>
        <dbReference type="ARBA" id="ARBA00023136"/>
    </source>
</evidence>
<evidence type="ECO:0000256" key="8">
    <source>
        <dbReference type="ARBA" id="ARBA00022989"/>
    </source>
</evidence>
<dbReference type="Proteomes" id="UP000637383">
    <property type="component" value="Unassembled WGS sequence"/>
</dbReference>
<evidence type="ECO:0000313" key="11">
    <source>
        <dbReference type="EMBL" id="MBD2733848.1"/>
    </source>
</evidence>
<keyword evidence="3" id="KW-0337">GPI-anchor biosynthesis</keyword>
<accession>A0ABR8K4I0</accession>
<keyword evidence="4" id="KW-0328">Glycosyltransferase</keyword>
<comment type="subcellular location">
    <subcellularLocation>
        <location evidence="1">Endoplasmic reticulum membrane</location>
        <topology evidence="1">Multi-pass membrane protein</topology>
    </subcellularLocation>
</comment>
<evidence type="ECO:0000256" key="5">
    <source>
        <dbReference type="ARBA" id="ARBA00022679"/>
    </source>
</evidence>
<gene>
    <name evidence="11" type="ORF">H6H03_07965</name>
</gene>
<evidence type="ECO:0008006" key="13">
    <source>
        <dbReference type="Google" id="ProtNLM"/>
    </source>
</evidence>
<feature type="transmembrane region" description="Helical" evidence="10">
    <location>
        <begin position="12"/>
        <end position="30"/>
    </location>
</feature>
<reference evidence="11 12" key="1">
    <citation type="journal article" date="2020" name="ISME J.">
        <title>Comparative genomics reveals insights into cyanobacterial evolution and habitat adaptation.</title>
        <authorList>
            <person name="Chen M.Y."/>
            <person name="Teng W.K."/>
            <person name="Zhao L."/>
            <person name="Hu C.X."/>
            <person name="Zhou Y.K."/>
            <person name="Han B.P."/>
            <person name="Song L.R."/>
            <person name="Shu W.S."/>
        </authorList>
    </citation>
    <scope>NUCLEOTIDE SEQUENCE [LARGE SCALE GENOMIC DNA]</scope>
    <source>
        <strain evidence="11 12">FACHB-159</strain>
    </source>
</reference>
<name>A0ABR8K4I0_9NOSO</name>
<proteinExistence type="predicted"/>
<feature type="transmembrane region" description="Helical" evidence="10">
    <location>
        <begin position="314"/>
        <end position="332"/>
    </location>
</feature>
<keyword evidence="12" id="KW-1185">Reference proteome</keyword>
<keyword evidence="5" id="KW-0808">Transferase</keyword>
<feature type="transmembrane region" description="Helical" evidence="10">
    <location>
        <begin position="143"/>
        <end position="168"/>
    </location>
</feature>
<evidence type="ECO:0000256" key="6">
    <source>
        <dbReference type="ARBA" id="ARBA00022692"/>
    </source>
</evidence>
<dbReference type="Pfam" id="PF04188">
    <property type="entry name" value="Mannosyl_trans2"/>
    <property type="match status" value="1"/>
</dbReference>
<feature type="transmembrane region" description="Helical" evidence="10">
    <location>
        <begin position="86"/>
        <end position="107"/>
    </location>
</feature>
<dbReference type="InterPro" id="IPR007315">
    <property type="entry name" value="PIG-V/Gpi18"/>
</dbReference>
<feature type="transmembrane region" description="Helical" evidence="10">
    <location>
        <begin position="276"/>
        <end position="294"/>
    </location>
</feature>